<proteinExistence type="predicted"/>
<dbReference type="OrthoDB" id="3650427at2"/>
<accession>A0A543JLL8</accession>
<reference evidence="1 2" key="1">
    <citation type="submission" date="2019-06" db="EMBL/GenBank/DDBJ databases">
        <title>Sequencing the genomes of 1000 actinobacteria strains.</title>
        <authorList>
            <person name="Klenk H.-P."/>
        </authorList>
    </citation>
    <scope>NUCLEOTIDE SEQUENCE [LARGE SCALE GENOMIC DNA]</scope>
    <source>
        <strain evidence="1 2">DSM 45456</strain>
    </source>
</reference>
<evidence type="ECO:0008006" key="3">
    <source>
        <dbReference type="Google" id="ProtNLM"/>
    </source>
</evidence>
<gene>
    <name evidence="1" type="ORF">FHX81_6173</name>
</gene>
<evidence type="ECO:0000313" key="1">
    <source>
        <dbReference type="EMBL" id="TQM83746.1"/>
    </source>
</evidence>
<evidence type="ECO:0000313" key="2">
    <source>
        <dbReference type="Proteomes" id="UP000316628"/>
    </source>
</evidence>
<protein>
    <recommendedName>
        <fullName evidence="3">HNH endonuclease</fullName>
    </recommendedName>
</protein>
<keyword evidence="2" id="KW-1185">Reference proteome</keyword>
<name>A0A543JLL8_9PSEU</name>
<dbReference type="RefSeq" id="WP_141981726.1">
    <property type="nucleotide sequence ID" value="NZ_VFPP01000001.1"/>
</dbReference>
<dbReference type="Proteomes" id="UP000316628">
    <property type="component" value="Unassembled WGS sequence"/>
</dbReference>
<dbReference type="EMBL" id="VFPP01000001">
    <property type="protein sequence ID" value="TQM83746.1"/>
    <property type="molecule type" value="Genomic_DNA"/>
</dbReference>
<organism evidence="1 2">
    <name type="scientific">Saccharothrix saharensis</name>
    <dbReference type="NCBI Taxonomy" id="571190"/>
    <lineage>
        <taxon>Bacteria</taxon>
        <taxon>Bacillati</taxon>
        <taxon>Actinomycetota</taxon>
        <taxon>Actinomycetes</taxon>
        <taxon>Pseudonocardiales</taxon>
        <taxon>Pseudonocardiaceae</taxon>
        <taxon>Saccharothrix</taxon>
    </lineage>
</organism>
<comment type="caution">
    <text evidence="1">The sequence shown here is derived from an EMBL/GenBank/DDBJ whole genome shotgun (WGS) entry which is preliminary data.</text>
</comment>
<sequence length="393" mass="42538">MLVDDWGRPLNADFSIEAEGGGLSLVLESAGGKKRGGGVRNADYNDALELLLRRLGDRRAVVRTALVDSRATQRLAEADRLLVHEPLRLTSSLDFGRLRMRLTSAQGRIGQREGAPKAGNNSKRIRLRLEVPGYGPPDGARLQRELEGVRQDVVWPTGRAEFAARAEDELRVRIGEELPGGGRIVAVPGGAVVVETSRGFEEIPLDEVQAGLDRFAENGKAPVSGLVDALVAVAVGAEVDGGQAVVSPPKRTNRQFAGFDGRAFAKYRKEQGALRKLLVRGAGQAECALCGRPFPVEFLIAAHIKARKVASSPERQDLENIAMLACSFGCDRLFELGYVAVDERGVVLTTSTGGPLDLHLRLLEGRRSGAFTDRSAKYFRWHRENVFRGTGGA</sequence>
<dbReference type="AlphaFoldDB" id="A0A543JLL8"/>